<gene>
    <name evidence="2" type="ORF">SAMN04488693_10573</name>
</gene>
<proteinExistence type="predicted"/>
<dbReference type="EMBL" id="FNDT01000005">
    <property type="protein sequence ID" value="SDI01644.1"/>
    <property type="molecule type" value="Genomic_DNA"/>
</dbReference>
<evidence type="ECO:0000313" key="3">
    <source>
        <dbReference type="Proteomes" id="UP000199258"/>
    </source>
</evidence>
<dbReference type="Proteomes" id="UP000199258">
    <property type="component" value="Unassembled WGS sequence"/>
</dbReference>
<dbReference type="STRING" id="335973.SAMN04488693_10573"/>
<name>A0A1G8H4R0_9MICC</name>
<protein>
    <submittedName>
        <fullName evidence="2">Uncharacterized protein</fullName>
    </submittedName>
</protein>
<evidence type="ECO:0000313" key="2">
    <source>
        <dbReference type="EMBL" id="SDI01644.1"/>
    </source>
</evidence>
<sequence length="115" mass="11973">MSTVAHTSRGALTPVPATHDGSCLDASSLDGLWLPEGLGDAMHDGVPHTERIIAAAGAVESLEWELDRAQSALTEAIEQAASNGCPLEEIAESAGLARADVATMLWAARSDRSHQ</sequence>
<evidence type="ECO:0000256" key="1">
    <source>
        <dbReference type="SAM" id="MobiDB-lite"/>
    </source>
</evidence>
<dbReference type="OrthoDB" id="4950788at2"/>
<accession>A0A1G8H4R0</accession>
<reference evidence="2 3" key="1">
    <citation type="submission" date="2016-10" db="EMBL/GenBank/DDBJ databases">
        <authorList>
            <person name="de Groot N.N."/>
        </authorList>
    </citation>
    <scope>NUCLEOTIDE SEQUENCE [LARGE SCALE GENOMIC DNA]</scope>
    <source>
        <strain evidence="2 3">NP_1H</strain>
    </source>
</reference>
<keyword evidence="3" id="KW-1185">Reference proteome</keyword>
<feature type="region of interest" description="Disordered" evidence="1">
    <location>
        <begin position="1"/>
        <end position="20"/>
    </location>
</feature>
<organism evidence="2 3">
    <name type="scientific">Arthrobacter subterraneus</name>
    <dbReference type="NCBI Taxonomy" id="335973"/>
    <lineage>
        <taxon>Bacteria</taxon>
        <taxon>Bacillati</taxon>
        <taxon>Actinomycetota</taxon>
        <taxon>Actinomycetes</taxon>
        <taxon>Micrococcales</taxon>
        <taxon>Micrococcaceae</taxon>
        <taxon>Arthrobacter</taxon>
    </lineage>
</organism>
<dbReference type="AlphaFoldDB" id="A0A1G8H4R0"/>
<dbReference type="RefSeq" id="WP_090585633.1">
    <property type="nucleotide sequence ID" value="NZ_FNDT01000005.1"/>
</dbReference>